<evidence type="ECO:0008006" key="4">
    <source>
        <dbReference type="Google" id="ProtNLM"/>
    </source>
</evidence>
<evidence type="ECO:0000313" key="2">
    <source>
        <dbReference type="EMBL" id="TQL63061.1"/>
    </source>
</evidence>
<keyword evidence="3" id="KW-1185">Reference proteome</keyword>
<accession>A0A542ZRU8</accession>
<keyword evidence="1" id="KW-0732">Signal</keyword>
<comment type="caution">
    <text evidence="2">The sequence shown here is derived from an EMBL/GenBank/DDBJ whole genome shotgun (WGS) entry which is preliminary data.</text>
</comment>
<dbReference type="AlphaFoldDB" id="A0A542ZRU8"/>
<feature type="signal peptide" evidence="1">
    <location>
        <begin position="1"/>
        <end position="23"/>
    </location>
</feature>
<evidence type="ECO:0000256" key="1">
    <source>
        <dbReference type="SAM" id="SignalP"/>
    </source>
</evidence>
<gene>
    <name evidence="2" type="ORF">FB460_0861</name>
</gene>
<dbReference type="Proteomes" id="UP000316196">
    <property type="component" value="Unassembled WGS sequence"/>
</dbReference>
<name>A0A542ZRU8_9ACTN</name>
<sequence length="138" mass="14145">MSTALVRLGMAGACVLVLVGCGATVPKPTPTPTGSFEPSPGTISLAEKGYEQGPSALIPIPDDAAITQYVDQPNVITASFSQPDGAEIAHVLRADLPGAGWEITADTPEAILFTRPGWDGAFTISENVSAVTVRAAPQ</sequence>
<reference evidence="2 3" key="1">
    <citation type="submission" date="2019-06" db="EMBL/GenBank/DDBJ databases">
        <title>Sequencing the genomes of 1000 actinobacteria strains.</title>
        <authorList>
            <person name="Klenk H.-P."/>
        </authorList>
    </citation>
    <scope>NUCLEOTIDE SEQUENCE [LARGE SCALE GENOMIC DNA]</scope>
    <source>
        <strain evidence="2 3">DSM 8251</strain>
    </source>
</reference>
<dbReference type="PROSITE" id="PS51257">
    <property type="entry name" value="PROKAR_LIPOPROTEIN"/>
    <property type="match status" value="1"/>
</dbReference>
<dbReference type="EMBL" id="VFOR01000001">
    <property type="protein sequence ID" value="TQL63061.1"/>
    <property type="molecule type" value="Genomic_DNA"/>
</dbReference>
<proteinExistence type="predicted"/>
<protein>
    <recommendedName>
        <fullName evidence="4">Secreted protein</fullName>
    </recommendedName>
</protein>
<organism evidence="2 3">
    <name type="scientific">Propioniferax innocua</name>
    <dbReference type="NCBI Taxonomy" id="1753"/>
    <lineage>
        <taxon>Bacteria</taxon>
        <taxon>Bacillati</taxon>
        <taxon>Actinomycetota</taxon>
        <taxon>Actinomycetes</taxon>
        <taxon>Propionibacteriales</taxon>
        <taxon>Propionibacteriaceae</taxon>
        <taxon>Propioniferax</taxon>
    </lineage>
</organism>
<evidence type="ECO:0000313" key="3">
    <source>
        <dbReference type="Proteomes" id="UP000316196"/>
    </source>
</evidence>
<feature type="chain" id="PRO_5022233351" description="Secreted protein" evidence="1">
    <location>
        <begin position="24"/>
        <end position="138"/>
    </location>
</feature>